<dbReference type="Pfam" id="PF17921">
    <property type="entry name" value="Integrase_H2C2"/>
    <property type="match status" value="1"/>
</dbReference>
<accession>V5GVM9</accession>
<sequence>HASDYWRFVVPRPERQKLIREAHDLLCHAGGYKTFHKLAETYYWPKMRYDVSVYIRRCNVCISVKPEQKRPAGLMLSAQTNISRPFELLSADLVGPLPKSTSGFQYILVVADCFSKFPLLSPLRSATASNVCRAIEDHVFLMFGCPQAIIVDNGVQFKS</sequence>
<dbReference type="InterPro" id="IPR012337">
    <property type="entry name" value="RNaseH-like_sf"/>
</dbReference>
<protein>
    <recommendedName>
        <fullName evidence="1">RNA-directed DNA polymerase</fullName>
        <ecNumber evidence="1">2.7.7.49</ecNumber>
    </recommendedName>
</protein>
<dbReference type="FunFam" id="1.10.340.70:FF:000001">
    <property type="entry name" value="Retrovirus-related Pol polyprotein from transposon gypsy-like Protein"/>
    <property type="match status" value="1"/>
</dbReference>
<dbReference type="PROSITE" id="PS50994">
    <property type="entry name" value="INTEGRASE"/>
    <property type="match status" value="1"/>
</dbReference>
<dbReference type="Gene3D" id="3.30.420.10">
    <property type="entry name" value="Ribonuclease H-like superfamily/Ribonuclease H"/>
    <property type="match status" value="1"/>
</dbReference>
<proteinExistence type="predicted"/>
<dbReference type="AlphaFoldDB" id="V5GVM9"/>
<dbReference type="InterPro" id="IPR036397">
    <property type="entry name" value="RNaseH_sf"/>
</dbReference>
<dbReference type="Gene3D" id="1.10.340.70">
    <property type="match status" value="1"/>
</dbReference>
<dbReference type="InterPro" id="IPR050951">
    <property type="entry name" value="Retrovirus_Pol_polyprotein"/>
</dbReference>
<dbReference type="PANTHER" id="PTHR37984:SF5">
    <property type="entry name" value="PROTEIN NYNRIN-LIKE"/>
    <property type="match status" value="1"/>
</dbReference>
<dbReference type="GO" id="GO:0003964">
    <property type="term" value="F:RNA-directed DNA polymerase activity"/>
    <property type="evidence" value="ECO:0007669"/>
    <property type="project" value="UniProtKB-EC"/>
</dbReference>
<dbReference type="SUPFAM" id="SSF53098">
    <property type="entry name" value="Ribonuclease H-like"/>
    <property type="match status" value="1"/>
</dbReference>
<feature type="non-terminal residue" evidence="3">
    <location>
        <position position="159"/>
    </location>
</feature>
<evidence type="ECO:0000256" key="1">
    <source>
        <dbReference type="ARBA" id="ARBA00012493"/>
    </source>
</evidence>
<reference evidence="3" key="1">
    <citation type="submission" date="2013-07" db="EMBL/GenBank/DDBJ databases">
        <title>Midgut Transcriptome Profiling of Anoplphora glabripennis, a Lignocellulose Degrading, Wood-Boring Cerambycid.</title>
        <authorList>
            <person name="Scully E.D."/>
            <person name="Hoover K."/>
            <person name="Carlson J.E."/>
            <person name="Tien M."/>
            <person name="Geib S.M."/>
        </authorList>
    </citation>
    <scope>NUCLEOTIDE SEQUENCE</scope>
</reference>
<dbReference type="GO" id="GO:0003676">
    <property type="term" value="F:nucleic acid binding"/>
    <property type="evidence" value="ECO:0007669"/>
    <property type="project" value="InterPro"/>
</dbReference>
<organism evidence="3">
    <name type="scientific">Anoplophora glabripennis</name>
    <name type="common">Asian longhorn beetle</name>
    <name type="synonym">Anoplophora nobilis</name>
    <dbReference type="NCBI Taxonomy" id="217634"/>
    <lineage>
        <taxon>Eukaryota</taxon>
        <taxon>Metazoa</taxon>
        <taxon>Ecdysozoa</taxon>
        <taxon>Arthropoda</taxon>
        <taxon>Hexapoda</taxon>
        <taxon>Insecta</taxon>
        <taxon>Pterygota</taxon>
        <taxon>Neoptera</taxon>
        <taxon>Endopterygota</taxon>
        <taxon>Coleoptera</taxon>
        <taxon>Polyphaga</taxon>
        <taxon>Cucujiformia</taxon>
        <taxon>Chrysomeloidea</taxon>
        <taxon>Cerambycidae</taxon>
        <taxon>Lamiinae</taxon>
        <taxon>Lamiini</taxon>
        <taxon>Anoplophora</taxon>
    </lineage>
</organism>
<feature type="non-terminal residue" evidence="3">
    <location>
        <position position="1"/>
    </location>
</feature>
<dbReference type="InterPro" id="IPR041588">
    <property type="entry name" value="Integrase_H2C2"/>
</dbReference>
<dbReference type="GO" id="GO:0015074">
    <property type="term" value="P:DNA integration"/>
    <property type="evidence" value="ECO:0007669"/>
    <property type="project" value="InterPro"/>
</dbReference>
<dbReference type="EMBL" id="GALX01000262">
    <property type="protein sequence ID" value="JAB68204.1"/>
    <property type="molecule type" value="Transcribed_RNA"/>
</dbReference>
<name>V5GVM9_ANOGL</name>
<evidence type="ECO:0000313" key="3">
    <source>
        <dbReference type="EMBL" id="JAB68204.1"/>
    </source>
</evidence>
<feature type="domain" description="Integrase catalytic" evidence="2">
    <location>
        <begin position="81"/>
        <end position="159"/>
    </location>
</feature>
<dbReference type="InterPro" id="IPR001584">
    <property type="entry name" value="Integrase_cat-core"/>
</dbReference>
<evidence type="ECO:0000259" key="2">
    <source>
        <dbReference type="PROSITE" id="PS50994"/>
    </source>
</evidence>
<dbReference type="Pfam" id="PF00665">
    <property type="entry name" value="rve"/>
    <property type="match status" value="1"/>
</dbReference>
<dbReference type="PANTHER" id="PTHR37984">
    <property type="entry name" value="PROTEIN CBG26694"/>
    <property type="match status" value="1"/>
</dbReference>
<dbReference type="EC" id="2.7.7.49" evidence="1"/>
<gene>
    <name evidence="3" type="primary">POL</name>
</gene>